<sequence length="457" mass="51204">MGDVGRSPRMLRHAQAAKDRQFRAVLVGYQGTPVPTDVETRTFLPATASPHLPKTMATALKFLATVFSLAKVFWKMPKACTVLLQAPPAFPAALICWLYTRLMRATFVVDWHNYGDTILAMELGNDHMMVKIARAGDGIVAALADGNLCVSKALKLDLQRRFGKPATVLYDRPYVYYEAPEGKERKELLERCLGADSYQALTHRQAALAVTSTSWTVDEDFDLLLDALKLYDEAAHEALRATKPRSRRSSRLRTGLHARKAVHRESDVSGKGDPSVPSFGGSHDTVPAQGCFDELPDIWLVVTGKGPRQKEYEEKVKALDLKHVVIQMVWVQAEDFPLLLATMDLGISMHSSSSGLDLPMKVVDMFAAGIPVLAYQYECIEKELVHANQNGCLFKNAEELSHQLQRLLCYHPQKTAFYWTLKEGAMAEFERKSWEQEWMFNAMPMLLGLKCADRVDT</sequence>
<dbReference type="SUPFAM" id="SSF53756">
    <property type="entry name" value="UDP-Glycosyltransferase/glycogen phosphorylase"/>
    <property type="match status" value="2"/>
</dbReference>
<evidence type="ECO:0000256" key="12">
    <source>
        <dbReference type="ARBA" id="ARBA00045071"/>
    </source>
</evidence>
<dbReference type="InterPro" id="IPR001296">
    <property type="entry name" value="Glyco_trans_1"/>
</dbReference>
<dbReference type="InterPro" id="IPR026051">
    <property type="entry name" value="ALG1-like"/>
</dbReference>
<evidence type="ECO:0000313" key="15">
    <source>
        <dbReference type="EMBL" id="CAE0607680.1"/>
    </source>
</evidence>
<feature type="region of interest" description="Disordered" evidence="13">
    <location>
        <begin position="241"/>
        <end position="277"/>
    </location>
</feature>
<comment type="subcellular location">
    <subcellularLocation>
        <location evidence="1">Endoplasmic reticulum membrane</location>
        <topology evidence="1">Single-pass membrane protein</topology>
    </subcellularLocation>
</comment>
<evidence type="ECO:0000256" key="13">
    <source>
        <dbReference type="SAM" id="MobiDB-lite"/>
    </source>
</evidence>
<dbReference type="Gene3D" id="3.40.50.2000">
    <property type="entry name" value="Glycogen Phosphorylase B"/>
    <property type="match status" value="1"/>
</dbReference>
<dbReference type="EMBL" id="HBIS01001700">
    <property type="protein sequence ID" value="CAE0607680.1"/>
    <property type="molecule type" value="Transcribed_RNA"/>
</dbReference>
<evidence type="ECO:0000256" key="2">
    <source>
        <dbReference type="ARBA" id="ARBA00004922"/>
    </source>
</evidence>
<reference evidence="15" key="1">
    <citation type="submission" date="2021-01" db="EMBL/GenBank/DDBJ databases">
        <authorList>
            <person name="Corre E."/>
            <person name="Pelletier E."/>
            <person name="Niang G."/>
            <person name="Scheremetjew M."/>
            <person name="Finn R."/>
            <person name="Kale V."/>
            <person name="Holt S."/>
            <person name="Cochrane G."/>
            <person name="Meng A."/>
            <person name="Brown T."/>
            <person name="Cohen L."/>
        </authorList>
    </citation>
    <scope>NUCLEOTIDE SEQUENCE</scope>
    <source>
        <strain evidence="15">CCMP1897</strain>
    </source>
</reference>
<dbReference type="Pfam" id="PF00534">
    <property type="entry name" value="Glycos_transf_1"/>
    <property type="match status" value="1"/>
</dbReference>
<evidence type="ECO:0000256" key="10">
    <source>
        <dbReference type="ARBA" id="ARBA00031566"/>
    </source>
</evidence>
<dbReference type="GO" id="GO:0004578">
    <property type="term" value="F:chitobiosyldiphosphodolichol beta-mannosyltransferase activity"/>
    <property type="evidence" value="ECO:0007669"/>
    <property type="project" value="UniProtKB-EC"/>
</dbReference>
<evidence type="ECO:0000256" key="11">
    <source>
        <dbReference type="ARBA" id="ARBA00033088"/>
    </source>
</evidence>
<evidence type="ECO:0000256" key="5">
    <source>
        <dbReference type="ARBA" id="ARBA00022692"/>
    </source>
</evidence>
<evidence type="ECO:0000256" key="4">
    <source>
        <dbReference type="ARBA" id="ARBA00022679"/>
    </source>
</evidence>
<dbReference type="PANTHER" id="PTHR13036">
    <property type="entry name" value="BETA1,4 MANNOSYLTRANSFERASE"/>
    <property type="match status" value="1"/>
</dbReference>
<evidence type="ECO:0000256" key="8">
    <source>
        <dbReference type="ARBA" id="ARBA00023136"/>
    </source>
</evidence>
<keyword evidence="4" id="KW-0808">Transferase</keyword>
<evidence type="ECO:0000256" key="1">
    <source>
        <dbReference type="ARBA" id="ARBA00004389"/>
    </source>
</evidence>
<dbReference type="PANTHER" id="PTHR13036:SF0">
    <property type="entry name" value="CHITOBIOSYLDIPHOSPHODOLICHOL BETA-MANNOSYLTRANSFERASE"/>
    <property type="match status" value="1"/>
</dbReference>
<keyword evidence="5" id="KW-0812">Transmembrane</keyword>
<evidence type="ECO:0000259" key="14">
    <source>
        <dbReference type="Pfam" id="PF00534"/>
    </source>
</evidence>
<name>A0A7S3XCS7_9CHLO</name>
<dbReference type="GO" id="GO:0005789">
    <property type="term" value="C:endoplasmic reticulum membrane"/>
    <property type="evidence" value="ECO:0007669"/>
    <property type="project" value="UniProtKB-SubCell"/>
</dbReference>
<evidence type="ECO:0000256" key="3">
    <source>
        <dbReference type="ARBA" id="ARBA00022676"/>
    </source>
</evidence>
<evidence type="ECO:0000256" key="6">
    <source>
        <dbReference type="ARBA" id="ARBA00022824"/>
    </source>
</evidence>
<evidence type="ECO:0000256" key="9">
    <source>
        <dbReference type="ARBA" id="ARBA00031434"/>
    </source>
</evidence>
<dbReference type="AlphaFoldDB" id="A0A7S3XCS7"/>
<proteinExistence type="predicted"/>
<feature type="domain" description="Glycosyl transferase family 1" evidence="14">
    <location>
        <begin position="294"/>
        <end position="408"/>
    </location>
</feature>
<protein>
    <recommendedName>
        <fullName evidence="10">Beta-1,4-mannosyltransferase</fullName>
    </recommendedName>
    <alternativeName>
        <fullName evidence="11">GDP-Man:GlcNAc2-PP-dolichol mannosyltransferase</fullName>
    </alternativeName>
    <alternativeName>
        <fullName evidence="9">GDP-mannose-dolichol diphosphochitobiose mannosyltransferase</fullName>
    </alternativeName>
</protein>
<keyword evidence="6" id="KW-0256">Endoplasmic reticulum</keyword>
<accession>A0A7S3XCS7</accession>
<comment type="pathway">
    <text evidence="2">Protein modification; protein glycosylation.</text>
</comment>
<keyword evidence="3" id="KW-0328">Glycosyltransferase</keyword>
<organism evidence="15">
    <name type="scientific">Picocystis salinarum</name>
    <dbReference type="NCBI Taxonomy" id="88271"/>
    <lineage>
        <taxon>Eukaryota</taxon>
        <taxon>Viridiplantae</taxon>
        <taxon>Chlorophyta</taxon>
        <taxon>Picocystophyceae</taxon>
        <taxon>Picocystales</taxon>
        <taxon>Picocystaceae</taxon>
        <taxon>Picocystis</taxon>
    </lineage>
</organism>
<keyword evidence="8" id="KW-0472">Membrane</keyword>
<comment type="catalytic activity">
    <reaction evidence="12">
        <text>an N,N'-diacetylchitobiosyl-diphospho-di-trans,poly-cis-dolichol + GDP-alpha-D-mannose = a beta-D-Man-(1-&gt;4)-beta-D-GlcNAc-(1-&gt;4)-alpha-D-GlcNAc-diphospho-di-trans,poly-cis-dolichol + GDP + H(+)</text>
        <dbReference type="Rhea" id="RHEA:13865"/>
        <dbReference type="Rhea" id="RHEA-COMP:19510"/>
        <dbReference type="Rhea" id="RHEA-COMP:19511"/>
        <dbReference type="ChEBI" id="CHEBI:15378"/>
        <dbReference type="ChEBI" id="CHEBI:57269"/>
        <dbReference type="ChEBI" id="CHEBI:57527"/>
        <dbReference type="ChEBI" id="CHEBI:58189"/>
        <dbReference type="ChEBI" id="CHEBI:58472"/>
        <dbReference type="EC" id="2.4.1.142"/>
    </reaction>
    <physiologicalReaction direction="left-to-right" evidence="12">
        <dbReference type="Rhea" id="RHEA:13866"/>
    </physiologicalReaction>
</comment>
<feature type="compositionally biased region" description="Basic residues" evidence="13">
    <location>
        <begin position="242"/>
        <end position="262"/>
    </location>
</feature>
<keyword evidence="7" id="KW-1133">Transmembrane helix</keyword>
<evidence type="ECO:0000256" key="7">
    <source>
        <dbReference type="ARBA" id="ARBA00022989"/>
    </source>
</evidence>
<gene>
    <name evidence="15" type="ORF">PSAL00342_LOCUS1497</name>
</gene>